<dbReference type="EMBL" id="SMKY01000124">
    <property type="protein sequence ID" value="TDD78950.1"/>
    <property type="molecule type" value="Genomic_DNA"/>
</dbReference>
<evidence type="ECO:0000256" key="3">
    <source>
        <dbReference type="SAM" id="Phobius"/>
    </source>
</evidence>
<dbReference type="Proteomes" id="UP000295578">
    <property type="component" value="Unassembled WGS sequence"/>
</dbReference>
<comment type="similarity">
    <text evidence="1">Belongs to the band 7/mec-2 family.</text>
</comment>
<dbReference type="Gene3D" id="3.30.479.30">
    <property type="entry name" value="Band 7 domain"/>
    <property type="match status" value="1"/>
</dbReference>
<feature type="compositionally biased region" description="Low complexity" evidence="2">
    <location>
        <begin position="275"/>
        <end position="284"/>
    </location>
</feature>
<evidence type="ECO:0000313" key="5">
    <source>
        <dbReference type="EMBL" id="TDD78950.1"/>
    </source>
</evidence>
<keyword evidence="3" id="KW-0472">Membrane</keyword>
<dbReference type="PANTHER" id="PTHR10264">
    <property type="entry name" value="BAND 7 PROTEIN-RELATED"/>
    <property type="match status" value="1"/>
</dbReference>
<organism evidence="5 6">
    <name type="scientific">Actinomadura darangshiensis</name>
    <dbReference type="NCBI Taxonomy" id="705336"/>
    <lineage>
        <taxon>Bacteria</taxon>
        <taxon>Bacillati</taxon>
        <taxon>Actinomycetota</taxon>
        <taxon>Actinomycetes</taxon>
        <taxon>Streptosporangiales</taxon>
        <taxon>Thermomonosporaceae</taxon>
        <taxon>Actinomadura</taxon>
    </lineage>
</organism>
<protein>
    <submittedName>
        <fullName evidence="5">SPFH domain-containing protein</fullName>
    </submittedName>
</protein>
<evidence type="ECO:0000256" key="2">
    <source>
        <dbReference type="SAM" id="MobiDB-lite"/>
    </source>
</evidence>
<proteinExistence type="inferred from homology"/>
<dbReference type="Pfam" id="PF01145">
    <property type="entry name" value="Band_7"/>
    <property type="match status" value="1"/>
</dbReference>
<evidence type="ECO:0000256" key="1">
    <source>
        <dbReference type="ARBA" id="ARBA00008164"/>
    </source>
</evidence>
<evidence type="ECO:0000313" key="6">
    <source>
        <dbReference type="Proteomes" id="UP000295578"/>
    </source>
</evidence>
<name>A0A4R5B361_9ACTN</name>
<feature type="region of interest" description="Disordered" evidence="2">
    <location>
        <begin position="243"/>
        <end position="284"/>
    </location>
</feature>
<dbReference type="InterPro" id="IPR001107">
    <property type="entry name" value="Band_7"/>
</dbReference>
<dbReference type="AlphaFoldDB" id="A0A4R5B361"/>
<reference evidence="5 6" key="1">
    <citation type="submission" date="2019-03" db="EMBL/GenBank/DDBJ databases">
        <title>Draft genome sequences of novel Actinobacteria.</title>
        <authorList>
            <person name="Sahin N."/>
            <person name="Ay H."/>
            <person name="Saygin H."/>
        </authorList>
    </citation>
    <scope>NUCLEOTIDE SEQUENCE [LARGE SCALE GENOMIC DNA]</scope>
    <source>
        <strain evidence="5 6">DSM 45941</strain>
    </source>
</reference>
<evidence type="ECO:0000259" key="4">
    <source>
        <dbReference type="SMART" id="SM00244"/>
    </source>
</evidence>
<dbReference type="OrthoDB" id="3472264at2"/>
<accession>A0A4R5B361</accession>
<dbReference type="SUPFAM" id="SSF117892">
    <property type="entry name" value="Band 7/SPFH domain"/>
    <property type="match status" value="1"/>
</dbReference>
<dbReference type="GO" id="GO:0005886">
    <property type="term" value="C:plasma membrane"/>
    <property type="evidence" value="ECO:0007669"/>
    <property type="project" value="InterPro"/>
</dbReference>
<sequence length="284" mass="30375">MPRMRQYSADAGVLLMAPRHRMGRVLSMGDTPCRACMVRPCRYGRRTRWRNPRPLPTVEDEPRWRWIAMDVAAARESILSFPAAALIVAGLLVAMIAASGLRRVGPHERLVVRRFGWPLGVRGPGLRYLLPGADTGVRVPMGARPHDIWLRAMTKDGVPLHVKALAVMGTGDPVRYADAAGSPSSSAQAATEVALRAVIADRDLADLPSLLAGGDDPELVRRVDEAVRPWGVAARLVTITDATVPVRSGPPGSRPPRARREPVPTARAGGGRAGADGSAAGRPS</sequence>
<keyword evidence="6" id="KW-1185">Reference proteome</keyword>
<feature type="domain" description="Band 7" evidence="4">
    <location>
        <begin position="99"/>
        <end position="261"/>
    </location>
</feature>
<comment type="caution">
    <text evidence="5">The sequence shown here is derived from an EMBL/GenBank/DDBJ whole genome shotgun (WGS) entry which is preliminary data.</text>
</comment>
<keyword evidence="3" id="KW-1133">Transmembrane helix</keyword>
<dbReference type="PANTHER" id="PTHR10264:SF19">
    <property type="entry name" value="AT06885P-RELATED"/>
    <property type="match status" value="1"/>
</dbReference>
<keyword evidence="3" id="KW-0812">Transmembrane</keyword>
<gene>
    <name evidence="5" type="ORF">E1293_24865</name>
</gene>
<feature type="transmembrane region" description="Helical" evidence="3">
    <location>
        <begin position="78"/>
        <end position="101"/>
    </location>
</feature>
<dbReference type="InterPro" id="IPR043202">
    <property type="entry name" value="Band-7_stomatin-like"/>
</dbReference>
<dbReference type="InterPro" id="IPR036013">
    <property type="entry name" value="Band_7/SPFH_dom_sf"/>
</dbReference>
<dbReference type="SMART" id="SM00244">
    <property type="entry name" value="PHB"/>
    <property type="match status" value="1"/>
</dbReference>